<evidence type="ECO:0000256" key="4">
    <source>
        <dbReference type="ARBA" id="ARBA00022679"/>
    </source>
</evidence>
<feature type="domain" description="Protein kinase" evidence="12">
    <location>
        <begin position="93"/>
        <end position="399"/>
    </location>
</feature>
<feature type="region of interest" description="Disordered" evidence="11">
    <location>
        <begin position="1"/>
        <end position="22"/>
    </location>
</feature>
<keyword evidence="5 10" id="KW-0547">Nucleotide-binding</keyword>
<feature type="compositionally biased region" description="Low complexity" evidence="11">
    <location>
        <begin position="597"/>
        <end position="608"/>
    </location>
</feature>
<dbReference type="STRING" id="1064592.G0VD40"/>
<gene>
    <name evidence="13" type="primary">NCAS0C04120</name>
    <name evidence="13" type="ordered locus">NCAS_0C04120</name>
</gene>
<evidence type="ECO:0000256" key="7">
    <source>
        <dbReference type="ARBA" id="ARBA00022840"/>
    </source>
</evidence>
<dbReference type="HOGENOM" id="CLU_003784_1_0_1"/>
<feature type="compositionally biased region" description="Low complexity" evidence="11">
    <location>
        <begin position="688"/>
        <end position="700"/>
    </location>
</feature>
<evidence type="ECO:0000256" key="5">
    <source>
        <dbReference type="ARBA" id="ARBA00022741"/>
    </source>
</evidence>
<feature type="binding site" evidence="10">
    <location>
        <position position="122"/>
    </location>
    <ligand>
        <name>ATP</name>
        <dbReference type="ChEBI" id="CHEBI:30616"/>
    </ligand>
</feature>
<evidence type="ECO:0000256" key="9">
    <source>
        <dbReference type="ARBA" id="ARBA00048679"/>
    </source>
</evidence>
<evidence type="ECO:0000313" key="13">
    <source>
        <dbReference type="EMBL" id="CCC69402.1"/>
    </source>
</evidence>
<keyword evidence="14" id="KW-1185">Reference proteome</keyword>
<dbReference type="PANTHER" id="PTHR43895:SF152">
    <property type="entry name" value="SERINE_THREONINE-PROTEIN KINASE TOS3"/>
    <property type="match status" value="1"/>
</dbReference>
<dbReference type="RefSeq" id="XP_003675766.1">
    <property type="nucleotide sequence ID" value="XM_003675718.1"/>
</dbReference>
<dbReference type="PROSITE" id="PS00108">
    <property type="entry name" value="PROTEIN_KINASE_ST"/>
    <property type="match status" value="1"/>
</dbReference>
<dbReference type="PANTHER" id="PTHR43895">
    <property type="entry name" value="CALCIUM/CALMODULIN-DEPENDENT PROTEIN KINASE KINASE-RELATED"/>
    <property type="match status" value="1"/>
</dbReference>
<reference key="2">
    <citation type="submission" date="2011-08" db="EMBL/GenBank/DDBJ databases">
        <title>Genome sequence of Naumovozyma castellii.</title>
        <authorList>
            <person name="Gordon J.L."/>
            <person name="Armisen D."/>
            <person name="Proux-Wera E."/>
            <person name="OhEigeartaigh S.S."/>
            <person name="Byrne K.P."/>
            <person name="Wolfe K.H."/>
        </authorList>
    </citation>
    <scope>NUCLEOTIDE SEQUENCE</scope>
    <source>
        <strain>Type strain:CBS 4309</strain>
    </source>
</reference>
<dbReference type="GO" id="GO:0042149">
    <property type="term" value="P:cellular response to glucose starvation"/>
    <property type="evidence" value="ECO:0007669"/>
    <property type="project" value="UniProtKB-ARBA"/>
</dbReference>
<dbReference type="SMART" id="SM00220">
    <property type="entry name" value="S_TKc"/>
    <property type="match status" value="1"/>
</dbReference>
<dbReference type="InterPro" id="IPR000719">
    <property type="entry name" value="Prot_kinase_dom"/>
</dbReference>
<dbReference type="GO" id="GO:0004674">
    <property type="term" value="F:protein serine/threonine kinase activity"/>
    <property type="evidence" value="ECO:0007669"/>
    <property type="project" value="UniProtKB-KW"/>
</dbReference>
<dbReference type="GeneID" id="96902983"/>
<dbReference type="PROSITE" id="PS00107">
    <property type="entry name" value="PROTEIN_KINASE_ATP"/>
    <property type="match status" value="1"/>
</dbReference>
<dbReference type="GO" id="GO:0005737">
    <property type="term" value="C:cytoplasm"/>
    <property type="evidence" value="ECO:0007669"/>
    <property type="project" value="UniProtKB-ARBA"/>
</dbReference>
<reference evidence="13 14" key="1">
    <citation type="journal article" date="2011" name="Proc. Natl. Acad. Sci. U.S.A.">
        <title>Evolutionary erosion of yeast sex chromosomes by mating-type switching accidents.</title>
        <authorList>
            <person name="Gordon J.L."/>
            <person name="Armisen D."/>
            <person name="Proux-Wera E."/>
            <person name="Oheigeartaigh S.S."/>
            <person name="Byrne K.P."/>
            <person name="Wolfe K.H."/>
        </authorList>
    </citation>
    <scope>NUCLEOTIDE SEQUENCE [LARGE SCALE GENOMIC DNA]</scope>
    <source>
        <strain evidence="14">ATCC 76901 / BCRC 22586 / CBS 4309 / NBRC 1992 / NRRL Y-12630</strain>
    </source>
</reference>
<dbReference type="eggNOG" id="KOG0585">
    <property type="taxonomic scope" value="Eukaryota"/>
</dbReference>
<dbReference type="InterPro" id="IPR017441">
    <property type="entry name" value="Protein_kinase_ATP_BS"/>
</dbReference>
<dbReference type="GO" id="GO:0005524">
    <property type="term" value="F:ATP binding"/>
    <property type="evidence" value="ECO:0007669"/>
    <property type="project" value="UniProtKB-UniRule"/>
</dbReference>
<keyword evidence="4" id="KW-0808">Transferase</keyword>
<protein>
    <recommendedName>
        <fullName evidence="1">non-specific serine/threonine protein kinase</fullName>
        <ecNumber evidence="1">2.7.11.1</ecNumber>
    </recommendedName>
</protein>
<dbReference type="GO" id="GO:0007165">
    <property type="term" value="P:signal transduction"/>
    <property type="evidence" value="ECO:0007669"/>
    <property type="project" value="TreeGrafter"/>
</dbReference>
<dbReference type="SUPFAM" id="SSF56112">
    <property type="entry name" value="Protein kinase-like (PK-like)"/>
    <property type="match status" value="1"/>
</dbReference>
<keyword evidence="7 10" id="KW-0067">ATP-binding</keyword>
<keyword evidence="2" id="KW-0723">Serine/threonine-protein kinase</keyword>
<proteinExistence type="predicted"/>
<keyword evidence="3" id="KW-0597">Phosphoprotein</keyword>
<dbReference type="AlphaFoldDB" id="G0VD40"/>
<dbReference type="Proteomes" id="UP000001640">
    <property type="component" value="Chromosome 3"/>
</dbReference>
<feature type="compositionally biased region" description="Polar residues" evidence="11">
    <location>
        <begin position="784"/>
        <end position="804"/>
    </location>
</feature>
<dbReference type="KEGG" id="ncs:NCAS_0C04120"/>
<comment type="catalytic activity">
    <reaction evidence="8">
        <text>L-threonyl-[protein] + ATP = O-phospho-L-threonyl-[protein] + ADP + H(+)</text>
        <dbReference type="Rhea" id="RHEA:46608"/>
        <dbReference type="Rhea" id="RHEA-COMP:11060"/>
        <dbReference type="Rhea" id="RHEA-COMP:11605"/>
        <dbReference type="ChEBI" id="CHEBI:15378"/>
        <dbReference type="ChEBI" id="CHEBI:30013"/>
        <dbReference type="ChEBI" id="CHEBI:30616"/>
        <dbReference type="ChEBI" id="CHEBI:61977"/>
        <dbReference type="ChEBI" id="CHEBI:456216"/>
        <dbReference type="EC" id="2.7.11.1"/>
    </reaction>
</comment>
<dbReference type="InterPro" id="IPR011009">
    <property type="entry name" value="Kinase-like_dom_sf"/>
</dbReference>
<feature type="compositionally biased region" description="Polar residues" evidence="11">
    <location>
        <begin position="1"/>
        <end position="10"/>
    </location>
</feature>
<evidence type="ECO:0000256" key="6">
    <source>
        <dbReference type="ARBA" id="ARBA00022777"/>
    </source>
</evidence>
<dbReference type="Gene3D" id="1.10.510.10">
    <property type="entry name" value="Transferase(Phosphotransferase) domain 1"/>
    <property type="match status" value="1"/>
</dbReference>
<accession>G0VD40</accession>
<dbReference type="FunFam" id="1.10.510.10:FF:000829">
    <property type="entry name" value="Serine/threonine-protein kinase TOS3"/>
    <property type="match status" value="1"/>
</dbReference>
<feature type="region of interest" description="Disordered" evidence="11">
    <location>
        <begin position="672"/>
        <end position="710"/>
    </location>
</feature>
<dbReference type="GO" id="GO:1900180">
    <property type="term" value="P:regulation of protein localization to nucleus"/>
    <property type="evidence" value="ECO:0007669"/>
    <property type="project" value="UniProtKB-ARBA"/>
</dbReference>
<evidence type="ECO:0000256" key="11">
    <source>
        <dbReference type="SAM" id="MobiDB-lite"/>
    </source>
</evidence>
<evidence type="ECO:0000256" key="8">
    <source>
        <dbReference type="ARBA" id="ARBA00047899"/>
    </source>
</evidence>
<feature type="region of interest" description="Disordered" evidence="11">
    <location>
        <begin position="555"/>
        <end position="615"/>
    </location>
</feature>
<evidence type="ECO:0000259" key="12">
    <source>
        <dbReference type="PROSITE" id="PS50011"/>
    </source>
</evidence>
<dbReference type="OrthoDB" id="68483at2759"/>
<dbReference type="Pfam" id="PF00069">
    <property type="entry name" value="Pkinase"/>
    <property type="match status" value="1"/>
</dbReference>
<organism evidence="13 14">
    <name type="scientific">Naumovozyma castellii</name>
    <name type="common">Yeast</name>
    <name type="synonym">Saccharomyces castellii</name>
    <dbReference type="NCBI Taxonomy" id="27288"/>
    <lineage>
        <taxon>Eukaryota</taxon>
        <taxon>Fungi</taxon>
        <taxon>Dikarya</taxon>
        <taxon>Ascomycota</taxon>
        <taxon>Saccharomycotina</taxon>
        <taxon>Saccharomycetes</taxon>
        <taxon>Saccharomycetales</taxon>
        <taxon>Saccharomycetaceae</taxon>
        <taxon>Naumovozyma</taxon>
    </lineage>
</organism>
<evidence type="ECO:0000256" key="2">
    <source>
        <dbReference type="ARBA" id="ARBA00022527"/>
    </source>
</evidence>
<evidence type="ECO:0000313" key="14">
    <source>
        <dbReference type="Proteomes" id="UP000001640"/>
    </source>
</evidence>
<dbReference type="EC" id="2.7.11.1" evidence="1"/>
<dbReference type="InterPro" id="IPR008271">
    <property type="entry name" value="Ser/Thr_kinase_AS"/>
</dbReference>
<dbReference type="EMBL" id="HE576754">
    <property type="protein sequence ID" value="CCC69402.1"/>
    <property type="molecule type" value="Genomic_DNA"/>
</dbReference>
<comment type="catalytic activity">
    <reaction evidence="9">
        <text>L-seryl-[protein] + ATP = O-phospho-L-seryl-[protein] + ADP + H(+)</text>
        <dbReference type="Rhea" id="RHEA:17989"/>
        <dbReference type="Rhea" id="RHEA-COMP:9863"/>
        <dbReference type="Rhea" id="RHEA-COMP:11604"/>
        <dbReference type="ChEBI" id="CHEBI:15378"/>
        <dbReference type="ChEBI" id="CHEBI:29999"/>
        <dbReference type="ChEBI" id="CHEBI:30616"/>
        <dbReference type="ChEBI" id="CHEBI:83421"/>
        <dbReference type="ChEBI" id="CHEBI:456216"/>
        <dbReference type="EC" id="2.7.11.1"/>
    </reaction>
</comment>
<dbReference type="PROSITE" id="PS50011">
    <property type="entry name" value="PROTEIN_KINASE_DOM"/>
    <property type="match status" value="1"/>
</dbReference>
<evidence type="ECO:0000256" key="1">
    <source>
        <dbReference type="ARBA" id="ARBA00012513"/>
    </source>
</evidence>
<dbReference type="CDD" id="cd14008">
    <property type="entry name" value="STKc_LKB1_CaMKK"/>
    <property type="match status" value="1"/>
</dbReference>
<dbReference type="InParanoid" id="G0VD40"/>
<name>G0VD40_NAUCA</name>
<sequence length="915" mass="103394">MSDITSNVIGTNKEKEFGRSGKSQFLLPQQSVPIERSQSADQPTQRNYENIQGTVFRTTSNTNLLHYMRPVKETKCISLSYDPVSKTQILNHYEIVKELGNGQHGKVKLAKDIRANQLVAIKMVNRYEKKTYFAGPKRNDPNKIKKEIAIMKKCNNKHVVKLIEILDDLSSRKIYLVLEYCEKGPILWCPRDQLEIDSRGPPQLSFQRAREIFRDVILGLEYLHSQGIIHRDIKPANLLMDKNGVVKISDFGVSLAANGNIDTNDDELELTKTVGTPVFYAPEICLGAAAMERFNLDKDELFNGSCISFKIDIWALGITLYCLLFGMLPFVSEFELKLFEKIVNEKLRFPTFETLQDNHISEISHIREFVHAKDLLNKLLEKNPAKRISIPDIKVHPFVCWDFKHTKLLSEDQLESKLKENSLFQSRQDKDFKQILISNKDINSAILDINEGNFSFENGADDLSTKPVSLELDAYPSQEASRVAEPVQHHITGNKFNSSETETSELHTTSFEKQLQDFDLRFKNKNSNMVPLPIDSSFASLDSFYVDNYAMTQLDTNSNNSSKVERSKIPSNSSLGYQGRSSRTQMQPSITPRQRNSSSFPKTSSSSSNKLRAQDHSRLGRANQMEKHIISCDSNTVNSSSVNNAGIYYDDAKAKLPDPYRDDEISHLMKDRSSRRGSIFPDLDLQHESSSTHSSTSEASSDSDHSTGYDMIPNYKDLGMRSPDASILSIRNLTDFSNSIGVLHSHLTNEINATNNGYEYTEEESEEEFVLKTRATGRVRRQHSVATNATSHNSNHTRSESISTLTSNRNMTPEMSTLDMSRTTSTNMNHFSLFGDQGGLTLSQPNSKATTQMSSASDLKRSNLDKYMEQRNVSAEDSQSNFNSRHLLKDVLEQVGTETGNSIPHIGKTDQFSHR</sequence>
<feature type="compositionally biased region" description="Polar residues" evidence="11">
    <location>
        <begin position="569"/>
        <end position="596"/>
    </location>
</feature>
<evidence type="ECO:0000256" key="10">
    <source>
        <dbReference type="PROSITE-ProRule" id="PRU10141"/>
    </source>
</evidence>
<keyword evidence="6" id="KW-0418">Kinase</keyword>
<evidence type="ECO:0000256" key="3">
    <source>
        <dbReference type="ARBA" id="ARBA00022553"/>
    </source>
</evidence>
<feature type="region of interest" description="Disordered" evidence="11">
    <location>
        <begin position="776"/>
        <end position="804"/>
    </location>
</feature>